<organism evidence="1 2">
    <name type="scientific">Lysobacter antibioticus</name>
    <dbReference type="NCBI Taxonomy" id="84531"/>
    <lineage>
        <taxon>Bacteria</taxon>
        <taxon>Pseudomonadati</taxon>
        <taxon>Pseudomonadota</taxon>
        <taxon>Gammaproteobacteria</taxon>
        <taxon>Lysobacterales</taxon>
        <taxon>Lysobacteraceae</taxon>
        <taxon>Lysobacter</taxon>
    </lineage>
</organism>
<name>A0A0S2FA41_LYSAN</name>
<keyword evidence="2" id="KW-1185">Reference proteome</keyword>
<evidence type="ECO:0000313" key="1">
    <source>
        <dbReference type="EMBL" id="ALN80407.1"/>
    </source>
</evidence>
<sequence>MTTVDITGKRQTCFYNVKTRQVERLHSPFDVPGPLFLAAESHPAPPQGECIVAARVEVGGVFRGWMVSQRPPLADGPDACSAAVWEDIR</sequence>
<dbReference type="PATRIC" id="fig|84531.8.peg.2285"/>
<reference evidence="1 2" key="1">
    <citation type="journal article" date="2015" name="BMC Genomics">
        <title>Comparative genomics and metabolic profiling of the genus Lysobacter.</title>
        <authorList>
            <person name="de Bruijn I."/>
            <person name="Cheng X."/>
            <person name="de Jager V."/>
            <person name="Exposito R.G."/>
            <person name="Watrous J."/>
            <person name="Patel N."/>
            <person name="Postma J."/>
            <person name="Dorrestein P.C."/>
            <person name="Kobayashi D."/>
            <person name="Raaijmakers J.M."/>
        </authorList>
    </citation>
    <scope>NUCLEOTIDE SEQUENCE [LARGE SCALE GENOMIC DNA]</scope>
    <source>
        <strain evidence="1 2">76</strain>
    </source>
</reference>
<dbReference type="STRING" id="84531.LA76x_2274"/>
<proteinExistence type="predicted"/>
<accession>A0A0S2FA41</accession>
<dbReference type="Proteomes" id="UP000060787">
    <property type="component" value="Chromosome"/>
</dbReference>
<dbReference type="KEGG" id="lab:LA76x_2274"/>
<gene>
    <name evidence="1" type="ORF">LA76x_2274</name>
</gene>
<dbReference type="AlphaFoldDB" id="A0A0S2FA41"/>
<evidence type="ECO:0000313" key="2">
    <source>
        <dbReference type="Proteomes" id="UP000060787"/>
    </source>
</evidence>
<protein>
    <submittedName>
        <fullName evidence="1">Uncharacterized protein</fullName>
    </submittedName>
</protein>
<dbReference type="EMBL" id="CP011129">
    <property type="protein sequence ID" value="ALN80407.1"/>
    <property type="molecule type" value="Genomic_DNA"/>
</dbReference>